<name>A0AAD9Q340_ACRCE</name>
<dbReference type="AlphaFoldDB" id="A0AAD9Q340"/>
<keyword evidence="2" id="KW-1185">Reference proteome</keyword>
<gene>
    <name evidence="1" type="ORF">P5673_025242</name>
</gene>
<dbReference type="SUPFAM" id="SSF55486">
    <property type="entry name" value="Metalloproteases ('zincins'), catalytic domain"/>
    <property type="match status" value="1"/>
</dbReference>
<accession>A0AAD9Q340</accession>
<organism evidence="1 2">
    <name type="scientific">Acropora cervicornis</name>
    <name type="common">Staghorn coral</name>
    <dbReference type="NCBI Taxonomy" id="6130"/>
    <lineage>
        <taxon>Eukaryota</taxon>
        <taxon>Metazoa</taxon>
        <taxon>Cnidaria</taxon>
        <taxon>Anthozoa</taxon>
        <taxon>Hexacorallia</taxon>
        <taxon>Scleractinia</taxon>
        <taxon>Astrocoeniina</taxon>
        <taxon>Acroporidae</taxon>
        <taxon>Acropora</taxon>
    </lineage>
</organism>
<reference evidence="1" key="2">
    <citation type="journal article" date="2023" name="Science">
        <title>Genomic signatures of disease resistance in endangered staghorn corals.</title>
        <authorList>
            <person name="Vollmer S.V."/>
            <person name="Selwyn J.D."/>
            <person name="Despard B.A."/>
            <person name="Roesel C.L."/>
        </authorList>
    </citation>
    <scope>NUCLEOTIDE SEQUENCE</scope>
    <source>
        <strain evidence="1">K2</strain>
    </source>
</reference>
<dbReference type="GO" id="GO:0007219">
    <property type="term" value="P:Notch signaling pathway"/>
    <property type="evidence" value="ECO:0007669"/>
    <property type="project" value="TreeGrafter"/>
</dbReference>
<evidence type="ECO:0000313" key="2">
    <source>
        <dbReference type="Proteomes" id="UP001249851"/>
    </source>
</evidence>
<sequence length="564" mass="63756">MMLFLRKRENYSIVTMPGFNLGSLILTYTIVCVSEVAKGELEHVLNHYETLHVEDVFHGVHKRDTYTALQEKIFHAYSVGPNDVKTEIPINKHSFYRGYDEDDASSEARVHDDYGVLTASIATKNDTYVIEPAWRHLRQSSNEQMIAYRHSDVKSNITHSHNNPKLALVADYRFHREMGQRDRSKTVNYMIGVADRVNTIFQRTEWSNEYVGYGFEIAQVIVHEDISPRGPRHYYNQEPGGKGAFSGESEWKKYCLAHLFTYQDFINGVIGLAYVGNRKRNAVGGICTEDYFSENKWLYLNTGLSRHNFGSEHDPDTAECAPGDTKAEGGVLTVQQAENSWSAAIEIAILFYSDGYKSPCCRDCVYNNVFIKCREEDTASCKKETYCNGSSPSCPVAESMDDGTECLDRGKCLTGKCLSLCAAENLTPCKCTEQQNACKVCCVISGRCQPHKDNVTGATLDLPNGRTCETEEFQQGTCDKFMKDNLAGTVVVFSLLIWIPGSCYINHQSTKLLREPKPTSKGKFIYRQESISRSSRAHKPYKVKAINIKTNRIPKLEQVRETDF</sequence>
<dbReference type="Proteomes" id="UP001249851">
    <property type="component" value="Unassembled WGS sequence"/>
</dbReference>
<dbReference type="SUPFAM" id="SSF57552">
    <property type="entry name" value="Blood coagulation inhibitor (disintegrin)"/>
    <property type="match status" value="1"/>
</dbReference>
<dbReference type="InterPro" id="IPR024079">
    <property type="entry name" value="MetalloPept_cat_dom_sf"/>
</dbReference>
<dbReference type="Pfam" id="PF13688">
    <property type="entry name" value="Reprolysin_5"/>
    <property type="match status" value="1"/>
</dbReference>
<dbReference type="PANTHER" id="PTHR45702:SF6">
    <property type="entry name" value="DISINTEGRIN AND METALLOPROTEINASE DOMAIN-CONTAINING PROTEIN 17"/>
    <property type="match status" value="1"/>
</dbReference>
<reference evidence="1" key="1">
    <citation type="journal article" date="2023" name="G3 (Bethesda)">
        <title>Whole genome assembly and annotation of the endangered Caribbean coral Acropora cervicornis.</title>
        <authorList>
            <person name="Selwyn J.D."/>
            <person name="Vollmer S.V."/>
        </authorList>
    </citation>
    <scope>NUCLEOTIDE SEQUENCE</scope>
    <source>
        <strain evidence="1">K2</strain>
    </source>
</reference>
<proteinExistence type="predicted"/>
<evidence type="ECO:0000313" key="1">
    <source>
        <dbReference type="EMBL" id="KAK2553480.1"/>
    </source>
</evidence>
<dbReference type="PANTHER" id="PTHR45702">
    <property type="entry name" value="ADAM10/ADAM17 METALLOPEPTIDASE FAMILY MEMBER"/>
    <property type="match status" value="1"/>
</dbReference>
<dbReference type="InterPro" id="IPR051489">
    <property type="entry name" value="ADAM_Metalloproteinase"/>
</dbReference>
<comment type="caution">
    <text evidence="1">The sequence shown here is derived from an EMBL/GenBank/DDBJ whole genome shotgun (WGS) entry which is preliminary data.</text>
</comment>
<dbReference type="GO" id="GO:0005886">
    <property type="term" value="C:plasma membrane"/>
    <property type="evidence" value="ECO:0007669"/>
    <property type="project" value="TreeGrafter"/>
</dbReference>
<dbReference type="InterPro" id="IPR036436">
    <property type="entry name" value="Disintegrin_dom_sf"/>
</dbReference>
<dbReference type="GO" id="GO:0006509">
    <property type="term" value="P:membrane protein ectodomain proteolysis"/>
    <property type="evidence" value="ECO:0007669"/>
    <property type="project" value="TreeGrafter"/>
</dbReference>
<dbReference type="Gene3D" id="4.10.70.30">
    <property type="match status" value="1"/>
</dbReference>
<dbReference type="GO" id="GO:0004222">
    <property type="term" value="F:metalloendopeptidase activity"/>
    <property type="evidence" value="ECO:0007669"/>
    <property type="project" value="TreeGrafter"/>
</dbReference>
<keyword evidence="1" id="KW-0645">Protease</keyword>
<dbReference type="EMBL" id="JARQWQ010000077">
    <property type="protein sequence ID" value="KAK2553480.1"/>
    <property type="molecule type" value="Genomic_DNA"/>
</dbReference>
<dbReference type="Gene3D" id="3.40.390.10">
    <property type="entry name" value="Collagenase (Catalytic Domain)"/>
    <property type="match status" value="1"/>
</dbReference>
<keyword evidence="1" id="KW-0378">Hydrolase</keyword>
<protein>
    <submittedName>
        <fullName evidence="1">ADAM 17-like protease</fullName>
    </submittedName>
</protein>